<reference evidence="2 3" key="1">
    <citation type="submission" date="2018-04" db="EMBL/GenBank/DDBJ databases">
        <title>The genome of golden apple snail Pomacea canaliculata provides insight into stress tolerance and invasive adaptation.</title>
        <authorList>
            <person name="Liu C."/>
            <person name="Liu B."/>
            <person name="Ren Y."/>
            <person name="Zhang Y."/>
            <person name="Wang H."/>
            <person name="Li S."/>
            <person name="Jiang F."/>
            <person name="Yin L."/>
            <person name="Zhang G."/>
            <person name="Qian W."/>
            <person name="Fan W."/>
        </authorList>
    </citation>
    <scope>NUCLEOTIDE SEQUENCE [LARGE SCALE GENOMIC DNA]</scope>
    <source>
        <strain evidence="2">SZHN2017</strain>
        <tissue evidence="2">Muscle</tissue>
    </source>
</reference>
<dbReference type="OrthoDB" id="10065091at2759"/>
<protein>
    <submittedName>
        <fullName evidence="2">Uncharacterized protein</fullName>
    </submittedName>
</protein>
<proteinExistence type="predicted"/>
<dbReference type="AlphaFoldDB" id="A0A2T7NY82"/>
<accession>A0A2T7NY82</accession>
<evidence type="ECO:0000313" key="2">
    <source>
        <dbReference type="EMBL" id="PVD26137.1"/>
    </source>
</evidence>
<keyword evidence="1" id="KW-0175">Coiled coil</keyword>
<evidence type="ECO:0000256" key="1">
    <source>
        <dbReference type="SAM" id="Coils"/>
    </source>
</evidence>
<dbReference type="Proteomes" id="UP000245119">
    <property type="component" value="Linkage Group LG8"/>
</dbReference>
<name>A0A2T7NY82_POMCA</name>
<sequence>MEASVLERDSPITEKENADIKRKLQQLENENAHEIEALQKKFEAEIGDLKKNSKNLECNHMEELLFLRNRNESLENENVVLTAQNQDLMARVDSLITELSEKEAHWCDLEENLNLKIKMSWGEKYKEWMDATEAKIEELQKTNQLLSASWICYTGYQEKDATSQQNSTS</sequence>
<comment type="caution">
    <text evidence="2">The sequence shown here is derived from an EMBL/GenBank/DDBJ whole genome shotgun (WGS) entry which is preliminary data.</text>
</comment>
<feature type="coiled-coil region" evidence="1">
    <location>
        <begin position="10"/>
        <end position="105"/>
    </location>
</feature>
<evidence type="ECO:0000313" key="3">
    <source>
        <dbReference type="Proteomes" id="UP000245119"/>
    </source>
</evidence>
<gene>
    <name evidence="2" type="ORF">C0Q70_13805</name>
</gene>
<organism evidence="2 3">
    <name type="scientific">Pomacea canaliculata</name>
    <name type="common">Golden apple snail</name>
    <dbReference type="NCBI Taxonomy" id="400727"/>
    <lineage>
        <taxon>Eukaryota</taxon>
        <taxon>Metazoa</taxon>
        <taxon>Spiralia</taxon>
        <taxon>Lophotrochozoa</taxon>
        <taxon>Mollusca</taxon>
        <taxon>Gastropoda</taxon>
        <taxon>Caenogastropoda</taxon>
        <taxon>Architaenioglossa</taxon>
        <taxon>Ampullarioidea</taxon>
        <taxon>Ampullariidae</taxon>
        <taxon>Pomacea</taxon>
    </lineage>
</organism>
<dbReference type="EMBL" id="PZQS01000008">
    <property type="protein sequence ID" value="PVD26137.1"/>
    <property type="molecule type" value="Genomic_DNA"/>
</dbReference>
<keyword evidence="3" id="KW-1185">Reference proteome</keyword>